<comment type="caution">
    <text evidence="2">The sequence shown here is derived from an EMBL/GenBank/DDBJ whole genome shotgun (WGS) entry which is preliminary data.</text>
</comment>
<dbReference type="Proteomes" id="UP001163846">
    <property type="component" value="Unassembled WGS sequence"/>
</dbReference>
<organism evidence="2 3">
    <name type="scientific">Lentinula raphanica</name>
    <dbReference type="NCBI Taxonomy" id="153919"/>
    <lineage>
        <taxon>Eukaryota</taxon>
        <taxon>Fungi</taxon>
        <taxon>Dikarya</taxon>
        <taxon>Basidiomycota</taxon>
        <taxon>Agaricomycotina</taxon>
        <taxon>Agaricomycetes</taxon>
        <taxon>Agaricomycetidae</taxon>
        <taxon>Agaricales</taxon>
        <taxon>Marasmiineae</taxon>
        <taxon>Omphalotaceae</taxon>
        <taxon>Lentinula</taxon>
    </lineage>
</organism>
<feature type="region of interest" description="Disordered" evidence="1">
    <location>
        <begin position="1"/>
        <end position="65"/>
    </location>
</feature>
<feature type="region of interest" description="Disordered" evidence="1">
    <location>
        <begin position="104"/>
        <end position="128"/>
    </location>
</feature>
<evidence type="ECO:0000313" key="2">
    <source>
        <dbReference type="EMBL" id="KAJ3835311.1"/>
    </source>
</evidence>
<feature type="compositionally biased region" description="Acidic residues" evidence="1">
    <location>
        <begin position="1"/>
        <end position="16"/>
    </location>
</feature>
<feature type="compositionally biased region" description="Basic and acidic residues" evidence="1">
    <location>
        <begin position="109"/>
        <end position="121"/>
    </location>
</feature>
<evidence type="ECO:0000256" key="1">
    <source>
        <dbReference type="SAM" id="MobiDB-lite"/>
    </source>
</evidence>
<accession>A0AA38P389</accession>
<gene>
    <name evidence="2" type="ORF">F5878DRAFT_727609</name>
</gene>
<protein>
    <submittedName>
        <fullName evidence="2">Uncharacterized protein</fullName>
    </submittedName>
</protein>
<name>A0AA38P389_9AGAR</name>
<keyword evidence="3" id="KW-1185">Reference proteome</keyword>
<dbReference type="EMBL" id="MU806424">
    <property type="protein sequence ID" value="KAJ3835311.1"/>
    <property type="molecule type" value="Genomic_DNA"/>
</dbReference>
<proteinExistence type="predicted"/>
<feature type="compositionally biased region" description="Basic and acidic residues" evidence="1">
    <location>
        <begin position="17"/>
        <end position="42"/>
    </location>
</feature>
<evidence type="ECO:0000313" key="3">
    <source>
        <dbReference type="Proteomes" id="UP001163846"/>
    </source>
</evidence>
<reference evidence="2" key="1">
    <citation type="submission" date="2022-08" db="EMBL/GenBank/DDBJ databases">
        <authorList>
            <consortium name="DOE Joint Genome Institute"/>
            <person name="Min B."/>
            <person name="Riley R."/>
            <person name="Sierra-Patev S."/>
            <person name="Naranjo-Ortiz M."/>
            <person name="Looney B."/>
            <person name="Konkel Z."/>
            <person name="Slot J.C."/>
            <person name="Sakamoto Y."/>
            <person name="Steenwyk J.L."/>
            <person name="Rokas A."/>
            <person name="Carro J."/>
            <person name="Camarero S."/>
            <person name="Ferreira P."/>
            <person name="Molpeceres G."/>
            <person name="Ruiz-Duenas F.J."/>
            <person name="Serrano A."/>
            <person name="Henrissat B."/>
            <person name="Drula E."/>
            <person name="Hughes K.W."/>
            <person name="Mata J.L."/>
            <person name="Ishikawa N.K."/>
            <person name="Vargas-Isla R."/>
            <person name="Ushijima S."/>
            <person name="Smith C.A."/>
            <person name="Ahrendt S."/>
            <person name="Andreopoulos W."/>
            <person name="He G."/>
            <person name="Labutti K."/>
            <person name="Lipzen A."/>
            <person name="Ng V."/>
            <person name="Sandor L."/>
            <person name="Barry K."/>
            <person name="Martinez A.T."/>
            <person name="Xiao Y."/>
            <person name="Gibbons J.G."/>
            <person name="Terashima K."/>
            <person name="Hibbett D.S."/>
            <person name="Grigoriev I.V."/>
        </authorList>
    </citation>
    <scope>NUCLEOTIDE SEQUENCE</scope>
    <source>
        <strain evidence="2">TFB9207</strain>
    </source>
</reference>
<sequence>MSSESECEDRPEGEEQPNEHEEELQHEQQTGRKMELAREEHSGPQLPEARLPQEPTYRKQTIPSPPCHLRLEQIEQYLGEAPKDYDLIEHYKYEVLPQRWKSIGGQPNFEREEQSGEHVDQPDPTSKMELTHKGQYHEVPLAGTLVGEHKAPFYYLGWLIPWEEKEQLLGEVAQGYDPINYYHVRVLPHRWAEVGGEPSQPCPDVKLYEPSSKLGLYEAQLLVYIVINHPLEMHTLQKYGETFIKKAMETIGLPEDKRKDLKWYHVRD</sequence>
<dbReference type="AlphaFoldDB" id="A0AA38P389"/>